<dbReference type="Pfam" id="PF00078">
    <property type="entry name" value="RVT_1"/>
    <property type="match status" value="1"/>
</dbReference>
<evidence type="ECO:0000313" key="2">
    <source>
        <dbReference type="EMBL" id="KAH9379130.1"/>
    </source>
</evidence>
<sequence length="199" mass="22157">MMVFLAGISSPIDTPLVSSIQLSIDKEFFSSSEVDATLRSFDEKASPGHYGITVKQLKTIPPSTLALIANNWLAYGCIPLELKQCSAVFIPKCPKRDFRPITFSPVLLRLFSKLVLSSLAEGNTFHKYKSGFSDDRSTSSNILILQALMHLTKKSQRPLFAVSLDLRKAFDSVSHEAILRLSKPMVSYFFLIHSKVSKV</sequence>
<evidence type="ECO:0000259" key="1">
    <source>
        <dbReference type="PROSITE" id="PS50878"/>
    </source>
</evidence>
<dbReference type="InterPro" id="IPR000477">
    <property type="entry name" value="RT_dom"/>
</dbReference>
<dbReference type="GO" id="GO:0071897">
    <property type="term" value="P:DNA biosynthetic process"/>
    <property type="evidence" value="ECO:0007669"/>
    <property type="project" value="UniProtKB-ARBA"/>
</dbReference>
<name>A0A9J6GUG6_HAELO</name>
<keyword evidence="3" id="KW-1185">Reference proteome</keyword>
<reference evidence="2 3" key="1">
    <citation type="journal article" date="2020" name="Cell">
        <title>Large-Scale Comparative Analyses of Tick Genomes Elucidate Their Genetic Diversity and Vector Capacities.</title>
        <authorList>
            <consortium name="Tick Genome and Microbiome Consortium (TIGMIC)"/>
            <person name="Jia N."/>
            <person name="Wang J."/>
            <person name="Shi W."/>
            <person name="Du L."/>
            <person name="Sun Y."/>
            <person name="Zhan W."/>
            <person name="Jiang J.F."/>
            <person name="Wang Q."/>
            <person name="Zhang B."/>
            <person name="Ji P."/>
            <person name="Bell-Sakyi L."/>
            <person name="Cui X.M."/>
            <person name="Yuan T.T."/>
            <person name="Jiang B.G."/>
            <person name="Yang W.F."/>
            <person name="Lam T.T."/>
            <person name="Chang Q.C."/>
            <person name="Ding S.J."/>
            <person name="Wang X.J."/>
            <person name="Zhu J.G."/>
            <person name="Ruan X.D."/>
            <person name="Zhao L."/>
            <person name="Wei J.T."/>
            <person name="Ye R.Z."/>
            <person name="Que T.C."/>
            <person name="Du C.H."/>
            <person name="Zhou Y.H."/>
            <person name="Cheng J.X."/>
            <person name="Dai P.F."/>
            <person name="Guo W.B."/>
            <person name="Han X.H."/>
            <person name="Huang E.J."/>
            <person name="Li L.F."/>
            <person name="Wei W."/>
            <person name="Gao Y.C."/>
            <person name="Liu J.Z."/>
            <person name="Shao H.Z."/>
            <person name="Wang X."/>
            <person name="Wang C.C."/>
            <person name="Yang T.C."/>
            <person name="Huo Q.B."/>
            <person name="Li W."/>
            <person name="Chen H.Y."/>
            <person name="Chen S.E."/>
            <person name="Zhou L.G."/>
            <person name="Ni X.B."/>
            <person name="Tian J.H."/>
            <person name="Sheng Y."/>
            <person name="Liu T."/>
            <person name="Pan Y.S."/>
            <person name="Xia L.Y."/>
            <person name="Li J."/>
            <person name="Zhao F."/>
            <person name="Cao W.C."/>
        </authorList>
    </citation>
    <scope>NUCLEOTIDE SEQUENCE [LARGE SCALE GENOMIC DNA]</scope>
    <source>
        <strain evidence="2">HaeL-2018</strain>
    </source>
</reference>
<dbReference type="PANTHER" id="PTHR19446">
    <property type="entry name" value="REVERSE TRANSCRIPTASES"/>
    <property type="match status" value="1"/>
</dbReference>
<evidence type="ECO:0000313" key="3">
    <source>
        <dbReference type="Proteomes" id="UP000821853"/>
    </source>
</evidence>
<feature type="domain" description="Reverse transcriptase" evidence="1">
    <location>
        <begin position="71"/>
        <end position="199"/>
    </location>
</feature>
<gene>
    <name evidence="2" type="ORF">HPB48_021569</name>
</gene>
<comment type="caution">
    <text evidence="2">The sequence shown here is derived from an EMBL/GenBank/DDBJ whole genome shotgun (WGS) entry which is preliminary data.</text>
</comment>
<protein>
    <recommendedName>
        <fullName evidence="1">Reverse transcriptase domain-containing protein</fullName>
    </recommendedName>
</protein>
<accession>A0A9J6GUG6</accession>
<dbReference type="SUPFAM" id="SSF56672">
    <property type="entry name" value="DNA/RNA polymerases"/>
    <property type="match status" value="1"/>
</dbReference>
<dbReference type="VEuPathDB" id="VectorBase:HLOH_059610"/>
<proteinExistence type="predicted"/>
<dbReference type="AlphaFoldDB" id="A0A9J6GUG6"/>
<dbReference type="InterPro" id="IPR043502">
    <property type="entry name" value="DNA/RNA_pol_sf"/>
</dbReference>
<dbReference type="PROSITE" id="PS50878">
    <property type="entry name" value="RT_POL"/>
    <property type="match status" value="1"/>
</dbReference>
<dbReference type="Proteomes" id="UP000821853">
    <property type="component" value="Unassembled WGS sequence"/>
</dbReference>
<organism evidence="2 3">
    <name type="scientific">Haemaphysalis longicornis</name>
    <name type="common">Bush tick</name>
    <dbReference type="NCBI Taxonomy" id="44386"/>
    <lineage>
        <taxon>Eukaryota</taxon>
        <taxon>Metazoa</taxon>
        <taxon>Ecdysozoa</taxon>
        <taxon>Arthropoda</taxon>
        <taxon>Chelicerata</taxon>
        <taxon>Arachnida</taxon>
        <taxon>Acari</taxon>
        <taxon>Parasitiformes</taxon>
        <taxon>Ixodida</taxon>
        <taxon>Ixodoidea</taxon>
        <taxon>Ixodidae</taxon>
        <taxon>Haemaphysalinae</taxon>
        <taxon>Haemaphysalis</taxon>
    </lineage>
</organism>
<dbReference type="EMBL" id="JABSTR010000009">
    <property type="protein sequence ID" value="KAH9379130.1"/>
    <property type="molecule type" value="Genomic_DNA"/>
</dbReference>
<dbReference type="OrthoDB" id="6772021at2759"/>